<gene>
    <name evidence="1" type="ORF">GCM10007854_17750</name>
</gene>
<keyword evidence="2" id="KW-1185">Reference proteome</keyword>
<reference evidence="1" key="1">
    <citation type="journal article" date="2014" name="Int. J. Syst. Evol. Microbiol.">
        <title>Complete genome of a new Firmicutes species belonging to the dominant human colonic microbiota ('Ruminococcus bicirculans') reveals two chromosomes and a selective capacity to utilize plant glucans.</title>
        <authorList>
            <consortium name="NISC Comparative Sequencing Program"/>
            <person name="Wegmann U."/>
            <person name="Louis P."/>
            <person name="Goesmann A."/>
            <person name="Henrissat B."/>
            <person name="Duncan S.H."/>
            <person name="Flint H.J."/>
        </authorList>
    </citation>
    <scope>NUCLEOTIDE SEQUENCE</scope>
    <source>
        <strain evidence="1">NBRC 108216</strain>
    </source>
</reference>
<sequence length="141" mass="16168">MYTVELAWFCFDLPDHATVEAHTSPPNPLFPDSRVTTRWIISLERYAITAYLSATRDLTELSRMAADGSNMRAEPFDRGGIPGMRYGAYDRDRTQIDWWFYLHGLTLSLSLEAKAYPKTLPTEAERLEHATIIDSVRRVGR</sequence>
<evidence type="ECO:0000313" key="2">
    <source>
        <dbReference type="Proteomes" id="UP001161390"/>
    </source>
</evidence>
<name>A0ABQ5UZV3_9PROT</name>
<comment type="caution">
    <text evidence="1">The sequence shown here is derived from an EMBL/GenBank/DDBJ whole genome shotgun (WGS) entry which is preliminary data.</text>
</comment>
<dbReference type="Proteomes" id="UP001161390">
    <property type="component" value="Unassembled WGS sequence"/>
</dbReference>
<evidence type="ECO:0000313" key="1">
    <source>
        <dbReference type="EMBL" id="GLQ20820.1"/>
    </source>
</evidence>
<protein>
    <submittedName>
        <fullName evidence="1">Uncharacterized protein</fullName>
    </submittedName>
</protein>
<dbReference type="EMBL" id="BSNJ01000003">
    <property type="protein sequence ID" value="GLQ20820.1"/>
    <property type="molecule type" value="Genomic_DNA"/>
</dbReference>
<reference evidence="1" key="2">
    <citation type="submission" date="2023-01" db="EMBL/GenBank/DDBJ databases">
        <title>Draft genome sequence of Algimonas porphyrae strain NBRC 108216.</title>
        <authorList>
            <person name="Sun Q."/>
            <person name="Mori K."/>
        </authorList>
    </citation>
    <scope>NUCLEOTIDE SEQUENCE</scope>
    <source>
        <strain evidence="1">NBRC 108216</strain>
    </source>
</reference>
<organism evidence="1 2">
    <name type="scientific">Algimonas porphyrae</name>
    <dbReference type="NCBI Taxonomy" id="1128113"/>
    <lineage>
        <taxon>Bacteria</taxon>
        <taxon>Pseudomonadati</taxon>
        <taxon>Pseudomonadota</taxon>
        <taxon>Alphaproteobacteria</taxon>
        <taxon>Maricaulales</taxon>
        <taxon>Robiginitomaculaceae</taxon>
        <taxon>Algimonas</taxon>
    </lineage>
</organism>
<accession>A0ABQ5UZV3</accession>
<proteinExistence type="predicted"/>
<dbReference type="RefSeq" id="WP_284371727.1">
    <property type="nucleotide sequence ID" value="NZ_BSNJ01000003.1"/>
</dbReference>